<dbReference type="InterPro" id="IPR011701">
    <property type="entry name" value="MFS"/>
</dbReference>
<comment type="subcellular location">
    <subcellularLocation>
        <location evidence="1">Cell membrane</location>
        <topology evidence="1">Multi-pass membrane protein</topology>
    </subcellularLocation>
</comment>
<feature type="transmembrane region" description="Helical" evidence="7">
    <location>
        <begin position="81"/>
        <end position="105"/>
    </location>
</feature>
<accession>A0A4R1NCW5</accession>
<keyword evidence="10" id="KW-1185">Reference proteome</keyword>
<evidence type="ECO:0000256" key="4">
    <source>
        <dbReference type="ARBA" id="ARBA00022989"/>
    </source>
</evidence>
<name>A0A4R1NCW5_9GAMM</name>
<gene>
    <name evidence="9" type="ORF">EZJ58_1523</name>
</gene>
<evidence type="ECO:0000256" key="2">
    <source>
        <dbReference type="ARBA" id="ARBA00022475"/>
    </source>
</evidence>
<evidence type="ECO:0000313" key="10">
    <source>
        <dbReference type="Proteomes" id="UP000294555"/>
    </source>
</evidence>
<dbReference type="PROSITE" id="PS50850">
    <property type="entry name" value="MFS"/>
    <property type="match status" value="1"/>
</dbReference>
<evidence type="ECO:0000313" key="9">
    <source>
        <dbReference type="EMBL" id="TCL03451.1"/>
    </source>
</evidence>
<feature type="transmembrane region" description="Helical" evidence="7">
    <location>
        <begin position="342"/>
        <end position="362"/>
    </location>
</feature>
<dbReference type="Proteomes" id="UP000294555">
    <property type="component" value="Unassembled WGS sequence"/>
</dbReference>
<dbReference type="Gene3D" id="1.20.1250.20">
    <property type="entry name" value="MFS general substrate transporter like domains"/>
    <property type="match status" value="2"/>
</dbReference>
<dbReference type="Pfam" id="PF07690">
    <property type="entry name" value="MFS_1"/>
    <property type="match status" value="1"/>
</dbReference>
<evidence type="ECO:0000256" key="5">
    <source>
        <dbReference type="ARBA" id="ARBA00023136"/>
    </source>
</evidence>
<feature type="transmembrane region" description="Helical" evidence="7">
    <location>
        <begin position="43"/>
        <end position="61"/>
    </location>
</feature>
<feature type="transmembrane region" description="Helical" evidence="7">
    <location>
        <begin position="200"/>
        <end position="221"/>
    </location>
</feature>
<keyword evidence="3 7" id="KW-0812">Transmembrane</keyword>
<dbReference type="GO" id="GO:0005886">
    <property type="term" value="C:plasma membrane"/>
    <property type="evidence" value="ECO:0007669"/>
    <property type="project" value="UniProtKB-SubCell"/>
</dbReference>
<comment type="similarity">
    <text evidence="6">Belongs to the major facilitator superfamily. Phthalate permease family.</text>
</comment>
<dbReference type="InterPro" id="IPR036259">
    <property type="entry name" value="MFS_trans_sf"/>
</dbReference>
<feature type="transmembrane region" description="Helical" evidence="7">
    <location>
        <begin position="432"/>
        <end position="452"/>
    </location>
</feature>
<dbReference type="PANTHER" id="PTHR11662">
    <property type="entry name" value="SOLUTE CARRIER FAMILY 17"/>
    <property type="match status" value="1"/>
</dbReference>
<keyword evidence="5 7" id="KW-0472">Membrane</keyword>
<dbReference type="InterPro" id="IPR020846">
    <property type="entry name" value="MFS_dom"/>
</dbReference>
<protein>
    <submittedName>
        <fullName evidence="9">ACS family hexuronate transporter-like MFS transporter</fullName>
    </submittedName>
</protein>
<feature type="transmembrane region" description="Helical" evidence="7">
    <location>
        <begin position="117"/>
        <end position="145"/>
    </location>
</feature>
<dbReference type="GO" id="GO:0022857">
    <property type="term" value="F:transmembrane transporter activity"/>
    <property type="evidence" value="ECO:0007669"/>
    <property type="project" value="InterPro"/>
</dbReference>
<sequence length="468" mass="50864">MYLQITVYCLYQIVKREINQGDNAMSIETADNKVKPPSQNKATLRWIILGMTALVLVLNYADRAALGVAGPHIIKDLGLSGTQFGLIASAFFFSYSPFCFIGGWLSDKYGPRTVMGIAVAWWSLFTGLTALGSSFVLMFIIRFLFGFGEGPQGAVSTKTMHNWFPQRQMSTAMGLAQGATPLGGAIGTPLVVALIGIADWRWSFVVLGIIGIFIAIAWFAVVRDRPDLHPWATQRDIDLQREKLTQPILSADDKGEPSLGFYCRMPVLLATSVAFFGYGWVLFTFLTWFPVYLSEVRGVDLKGLAFAGSLPWVFGVIGFASGGFVSDILARRTGKPIGARSAVIVIGLVATAIQFAFITYVATTLSAVLLMSGVVFSLYITGAQYFAIIGDIVPSRRLGGVMGYVHAIANLSGIISPVVAGEIIDRTGNWTLVFFTAAGICLLGCILVSFFGRERKIEVYLKRNESKS</sequence>
<keyword evidence="2" id="KW-1003">Cell membrane</keyword>
<evidence type="ECO:0000256" key="3">
    <source>
        <dbReference type="ARBA" id="ARBA00022692"/>
    </source>
</evidence>
<dbReference type="InterPro" id="IPR050382">
    <property type="entry name" value="MFS_Na/Anion_cotransporter"/>
</dbReference>
<feature type="transmembrane region" description="Helical" evidence="7">
    <location>
        <begin position="309"/>
        <end position="330"/>
    </location>
</feature>
<feature type="transmembrane region" description="Helical" evidence="7">
    <location>
        <begin position="401"/>
        <end position="420"/>
    </location>
</feature>
<feature type="transmembrane region" description="Helical" evidence="7">
    <location>
        <begin position="267"/>
        <end position="289"/>
    </location>
</feature>
<keyword evidence="4 7" id="KW-1133">Transmembrane helix</keyword>
<organism evidence="9 10">
    <name type="scientific">Sodalis ligni</name>
    <dbReference type="NCBI Taxonomy" id="2697027"/>
    <lineage>
        <taxon>Bacteria</taxon>
        <taxon>Pseudomonadati</taxon>
        <taxon>Pseudomonadota</taxon>
        <taxon>Gammaproteobacteria</taxon>
        <taxon>Enterobacterales</taxon>
        <taxon>Bruguierivoracaceae</taxon>
        <taxon>Sodalis</taxon>
    </lineage>
</organism>
<dbReference type="EMBL" id="SJOI01000001">
    <property type="protein sequence ID" value="TCL03451.1"/>
    <property type="molecule type" value="Genomic_DNA"/>
</dbReference>
<dbReference type="PIRSF" id="PIRSF002808">
    <property type="entry name" value="Hexose_phosphate_transp"/>
    <property type="match status" value="1"/>
</dbReference>
<feature type="domain" description="Major facilitator superfamily (MFS) profile" evidence="8">
    <location>
        <begin position="48"/>
        <end position="456"/>
    </location>
</feature>
<evidence type="ECO:0000259" key="8">
    <source>
        <dbReference type="PROSITE" id="PS50850"/>
    </source>
</evidence>
<evidence type="ECO:0000256" key="6">
    <source>
        <dbReference type="ARBA" id="ARBA00038514"/>
    </source>
</evidence>
<evidence type="ECO:0000256" key="7">
    <source>
        <dbReference type="SAM" id="Phobius"/>
    </source>
</evidence>
<dbReference type="PANTHER" id="PTHR11662:SF399">
    <property type="entry name" value="FI19708P1-RELATED"/>
    <property type="match status" value="1"/>
</dbReference>
<dbReference type="AlphaFoldDB" id="A0A4R1NCW5"/>
<comment type="caution">
    <text evidence="9">The sequence shown here is derived from an EMBL/GenBank/DDBJ whole genome shotgun (WGS) entry which is preliminary data.</text>
</comment>
<evidence type="ECO:0000256" key="1">
    <source>
        <dbReference type="ARBA" id="ARBA00004651"/>
    </source>
</evidence>
<proteinExistence type="inferred from homology"/>
<feature type="transmembrane region" description="Helical" evidence="7">
    <location>
        <begin position="368"/>
        <end position="389"/>
    </location>
</feature>
<dbReference type="CDD" id="cd17319">
    <property type="entry name" value="MFS_ExuT_GudP_like"/>
    <property type="match status" value="1"/>
</dbReference>
<reference evidence="9 10" key="1">
    <citation type="submission" date="2019-02" db="EMBL/GenBank/DDBJ databases">
        <title>Investigation of anaerobic lignin degradation for improved lignocellulosic biofuels.</title>
        <authorList>
            <person name="Deangelis K."/>
        </authorList>
    </citation>
    <scope>NUCLEOTIDE SEQUENCE [LARGE SCALE GENOMIC DNA]</scope>
    <source>
        <strain evidence="9 10">159R</strain>
    </source>
</reference>
<dbReference type="SUPFAM" id="SSF103473">
    <property type="entry name" value="MFS general substrate transporter"/>
    <property type="match status" value="1"/>
</dbReference>
<dbReference type="InterPro" id="IPR000849">
    <property type="entry name" value="Sugar_P_transporter"/>
</dbReference>